<feature type="domain" description="Helicase-associated" evidence="2">
    <location>
        <begin position="568"/>
        <end position="631"/>
    </location>
</feature>
<comment type="caution">
    <text evidence="3">The sequence shown here is derived from an EMBL/GenBank/DDBJ whole genome shotgun (WGS) entry which is preliminary data.</text>
</comment>
<proteinExistence type="predicted"/>
<name>A0AAD2CH68_9STRA</name>
<dbReference type="PANTHER" id="PTHR33418:SF1">
    <property type="entry name" value="HELICASE-ASSOCIATED DOMAIN-CONTAINING PROTEIN"/>
    <property type="match status" value="1"/>
</dbReference>
<reference evidence="3" key="1">
    <citation type="submission" date="2023-08" db="EMBL/GenBank/DDBJ databases">
        <authorList>
            <person name="Audoor S."/>
            <person name="Bilcke G."/>
        </authorList>
    </citation>
    <scope>NUCLEOTIDE SEQUENCE</scope>
</reference>
<feature type="domain" description="Helicase-associated" evidence="2">
    <location>
        <begin position="423"/>
        <end position="486"/>
    </location>
</feature>
<feature type="chain" id="PRO_5041969789" description="Helicase-associated domain-containing protein" evidence="1">
    <location>
        <begin position="25"/>
        <end position="709"/>
    </location>
</feature>
<evidence type="ECO:0000313" key="3">
    <source>
        <dbReference type="EMBL" id="CAJ1934614.1"/>
    </source>
</evidence>
<keyword evidence="4" id="KW-1185">Reference proteome</keyword>
<protein>
    <recommendedName>
        <fullName evidence="2">Helicase-associated domain-containing protein</fullName>
    </recommendedName>
</protein>
<dbReference type="EMBL" id="CAKOGP040000347">
    <property type="protein sequence ID" value="CAJ1934614.1"/>
    <property type="molecule type" value="Genomic_DNA"/>
</dbReference>
<dbReference type="Pfam" id="PF03457">
    <property type="entry name" value="HA"/>
    <property type="match status" value="9"/>
</dbReference>
<feature type="domain" description="Helicase-associated" evidence="2">
    <location>
        <begin position="290"/>
        <end position="347"/>
    </location>
</feature>
<feature type="domain" description="Helicase-associated" evidence="2">
    <location>
        <begin position="353"/>
        <end position="415"/>
    </location>
</feature>
<organism evidence="3 4">
    <name type="scientific">Cylindrotheca closterium</name>
    <dbReference type="NCBI Taxonomy" id="2856"/>
    <lineage>
        <taxon>Eukaryota</taxon>
        <taxon>Sar</taxon>
        <taxon>Stramenopiles</taxon>
        <taxon>Ochrophyta</taxon>
        <taxon>Bacillariophyta</taxon>
        <taxon>Bacillariophyceae</taxon>
        <taxon>Bacillariophycidae</taxon>
        <taxon>Bacillariales</taxon>
        <taxon>Bacillariaceae</taxon>
        <taxon>Cylindrotheca</taxon>
    </lineage>
</organism>
<feature type="domain" description="Helicase-associated" evidence="2">
    <location>
        <begin position="639"/>
        <end position="701"/>
    </location>
</feature>
<sequence length="709" mass="86022">MMNLLLLIMASSILLLFQLGLTTAFQSSLPLSLSSIHPQQAVCQWPSTASASAAVVEETELIERTKDPPDDWDEQFEKLQSFKEEHGHCNFPQNASMELQKQYPTLASFCHRQRIDYMNLRADRRRSRRMGLTTFDRNARCCRLKEIGFEFHTQRAKWYDHYYELLQYRSDNGHLRVTESENSRLYAWIFRQRQIANGEDCPNRSEAHVKLLENIGFTWKSERKDALWMEKYQELVDSRNKHGHLLVDYKSKLYEWISVQRKRSNSLTDERKRLLDEIEFPWKGERFFDRWLAKYNELEEFHKIHGHCQPCYVQNLPLYDWVRTQRVHRDNGVLSTSQIQLLDDINFAWERKVTWRTMFAELVEYYNLHEHLQVNQGDDPELYDWMALQRKHYHDGIRKKKMSDISIEKLEEINFCWSQDWKERVWHEMYTEAVEFYKEHSHVRVKKKDNPSLYNWIATQGKRYKKTKGHKPLSEEELELLEQIDFVFFNNQPRMSWNVRYAELERYREENDGCFPDHRDDPKLNLWIRQQRKRLRSSYGYIPLSDEQKSMLESIDFPILPKGHDLRVWYEMYDELVEFWKRHGHFLVTQYEPENRKLLKWVDYQRSKYNGCGCVRALTNSEKYLLERIGFPWTSGFKEMEWQTTYAELVRFQQKHGHLQVTKREDRELYNWIKYQRDRYANKGPTKVPTHQIEQLNKIGFRWVTENDD</sequence>
<keyword evidence="1" id="KW-0732">Signal</keyword>
<dbReference type="AlphaFoldDB" id="A0AAD2CH68"/>
<dbReference type="Gene3D" id="6.10.140.530">
    <property type="match status" value="9"/>
</dbReference>
<feature type="domain" description="Helicase-associated" evidence="2">
    <location>
        <begin position="155"/>
        <end position="217"/>
    </location>
</feature>
<feature type="domain" description="Helicase-associated" evidence="2">
    <location>
        <begin position="70"/>
        <end position="132"/>
    </location>
</feature>
<feature type="domain" description="Helicase-associated" evidence="2">
    <location>
        <begin position="496"/>
        <end position="557"/>
    </location>
</feature>
<accession>A0AAD2CH68</accession>
<dbReference type="InterPro" id="IPR005114">
    <property type="entry name" value="Helicase_assoc"/>
</dbReference>
<evidence type="ECO:0000313" key="4">
    <source>
        <dbReference type="Proteomes" id="UP001295423"/>
    </source>
</evidence>
<evidence type="ECO:0000259" key="2">
    <source>
        <dbReference type="Pfam" id="PF03457"/>
    </source>
</evidence>
<evidence type="ECO:0000256" key="1">
    <source>
        <dbReference type="SAM" id="SignalP"/>
    </source>
</evidence>
<dbReference type="PANTHER" id="PTHR33418">
    <property type="entry name" value="HELICASE-ASSOCIATED"/>
    <property type="match status" value="1"/>
</dbReference>
<dbReference type="Proteomes" id="UP001295423">
    <property type="component" value="Unassembled WGS sequence"/>
</dbReference>
<gene>
    <name evidence="3" type="ORF">CYCCA115_LOCUS3955</name>
</gene>
<feature type="signal peptide" evidence="1">
    <location>
        <begin position="1"/>
        <end position="24"/>
    </location>
</feature>
<feature type="domain" description="Helicase-associated" evidence="2">
    <location>
        <begin position="225"/>
        <end position="280"/>
    </location>
</feature>